<dbReference type="GO" id="GO:0016491">
    <property type="term" value="F:oxidoreductase activity"/>
    <property type="evidence" value="ECO:0007669"/>
    <property type="project" value="UniProtKB-UniRule"/>
</dbReference>
<proteinExistence type="inferred from homology"/>
<dbReference type="NCBIfam" id="NF008033">
    <property type="entry name" value="PRK10765.1"/>
    <property type="match status" value="1"/>
</dbReference>
<evidence type="ECO:0000256" key="5">
    <source>
        <dbReference type="PIRNR" id="PIRNR005426"/>
    </source>
</evidence>
<protein>
    <submittedName>
        <fullName evidence="7">FMN reductase (NADPH)</fullName>
    </submittedName>
</protein>
<accession>A0A368VP14</accession>
<dbReference type="AlphaFoldDB" id="A0A368VP14"/>
<dbReference type="EMBL" id="QPJD01000017">
    <property type="protein sequence ID" value="RCW42327.1"/>
    <property type="molecule type" value="Genomic_DNA"/>
</dbReference>
<dbReference type="Pfam" id="PF00881">
    <property type="entry name" value="Nitroreductase"/>
    <property type="match status" value="1"/>
</dbReference>
<dbReference type="PANTHER" id="PTHR43425">
    <property type="entry name" value="OXYGEN-INSENSITIVE NADPH NITROREDUCTASE"/>
    <property type="match status" value="1"/>
</dbReference>
<keyword evidence="2 5" id="KW-0285">Flavoprotein</keyword>
<organism evidence="7 8">
    <name type="scientific">Paenibacillus prosopidis</name>
    <dbReference type="NCBI Taxonomy" id="630520"/>
    <lineage>
        <taxon>Bacteria</taxon>
        <taxon>Bacillati</taxon>
        <taxon>Bacillota</taxon>
        <taxon>Bacilli</taxon>
        <taxon>Bacillales</taxon>
        <taxon>Paenibacillaceae</taxon>
        <taxon>Paenibacillus</taxon>
    </lineage>
</organism>
<evidence type="ECO:0000256" key="4">
    <source>
        <dbReference type="ARBA" id="ARBA00023002"/>
    </source>
</evidence>
<dbReference type="PIRSF" id="PIRSF005426">
    <property type="entry name" value="Frp"/>
    <property type="match status" value="1"/>
</dbReference>
<keyword evidence="5" id="KW-0521">NADP</keyword>
<keyword evidence="8" id="KW-1185">Reference proteome</keyword>
<dbReference type="InterPro" id="IPR016446">
    <property type="entry name" value="Flavin_OxRdtase_Frp"/>
</dbReference>
<comment type="caution">
    <text evidence="7">The sequence shown here is derived from an EMBL/GenBank/DDBJ whole genome shotgun (WGS) entry which is preliminary data.</text>
</comment>
<dbReference type="Gene3D" id="3.40.109.10">
    <property type="entry name" value="NADH Oxidase"/>
    <property type="match status" value="1"/>
</dbReference>
<feature type="domain" description="Nitroreductase" evidence="6">
    <location>
        <begin position="12"/>
        <end position="172"/>
    </location>
</feature>
<keyword evidence="3 5" id="KW-0288">FMN</keyword>
<evidence type="ECO:0000313" key="7">
    <source>
        <dbReference type="EMBL" id="RCW42327.1"/>
    </source>
</evidence>
<comment type="similarity">
    <text evidence="1 5">Belongs to the flavin oxidoreductase frp family.</text>
</comment>
<dbReference type="Proteomes" id="UP000252415">
    <property type="component" value="Unassembled WGS sequence"/>
</dbReference>
<dbReference type="SUPFAM" id="SSF55469">
    <property type="entry name" value="FMN-dependent nitroreductase-like"/>
    <property type="match status" value="1"/>
</dbReference>
<evidence type="ECO:0000256" key="3">
    <source>
        <dbReference type="ARBA" id="ARBA00022643"/>
    </source>
</evidence>
<evidence type="ECO:0000313" key="8">
    <source>
        <dbReference type="Proteomes" id="UP000252415"/>
    </source>
</evidence>
<name>A0A368VP14_9BACL</name>
<sequence length="256" mass="28997">MWTEMNEMIQTILNHRSIRSFEDKPLTEEQISVIVQSAQAAATSSFVQAYSIIGIKDPSKKEKLAELAGNQAYVSKNGHFFVFCLDLHRLELAGRMEGLSGEDAKETLTSTEMFMVGVIDATLAAQNAVMAAESMGLGVCYIGGIRNHLELVSELLKTPSRVVPLFGLCVGYPADHSDKKPRLPQMNIYHEDEYNQDTDQFIDQLEQYNAEISTYYASRTNGKRNDRWTEGMARFLKNPKRLYIKDYLEKIELPLK</sequence>
<reference evidence="7 8" key="1">
    <citation type="submission" date="2018-07" db="EMBL/GenBank/DDBJ databases">
        <title>Genomic Encyclopedia of Type Strains, Phase III (KMG-III): the genomes of soil and plant-associated and newly described type strains.</title>
        <authorList>
            <person name="Whitman W."/>
        </authorList>
    </citation>
    <scope>NUCLEOTIDE SEQUENCE [LARGE SCALE GENOMIC DNA]</scope>
    <source>
        <strain evidence="7 8">CECT 7506</strain>
    </source>
</reference>
<keyword evidence="4 5" id="KW-0560">Oxidoreductase</keyword>
<evidence type="ECO:0000256" key="1">
    <source>
        <dbReference type="ARBA" id="ARBA00008366"/>
    </source>
</evidence>
<evidence type="ECO:0000256" key="2">
    <source>
        <dbReference type="ARBA" id="ARBA00022630"/>
    </source>
</evidence>
<gene>
    <name evidence="7" type="ORF">DFP97_11751</name>
</gene>
<dbReference type="PANTHER" id="PTHR43425:SF3">
    <property type="entry name" value="NADPH-DEPENDENT OXIDOREDUCTASE"/>
    <property type="match status" value="1"/>
</dbReference>
<dbReference type="InterPro" id="IPR000415">
    <property type="entry name" value="Nitroreductase-like"/>
</dbReference>
<evidence type="ECO:0000259" key="6">
    <source>
        <dbReference type="Pfam" id="PF00881"/>
    </source>
</evidence>
<dbReference type="InterPro" id="IPR029479">
    <property type="entry name" value="Nitroreductase"/>
</dbReference>
<dbReference type="CDD" id="cd02146">
    <property type="entry name" value="NfsA-like"/>
    <property type="match status" value="1"/>
</dbReference>